<dbReference type="NCBIfam" id="TIGR02607">
    <property type="entry name" value="antidote_HigA"/>
    <property type="match status" value="1"/>
</dbReference>
<keyword evidence="1" id="KW-0238">DNA-binding</keyword>
<sequence length="127" mass="13641">MTDAIDLPPPAPEHPGTVLRMEYLDPMGLSGNALAMALRVPPPRISELLRGRRGVTADTALRLGRYFGTGPELWMALQAAYDLHQVAPAVKAGITAEVPSAFGDDKATRKAHAKAIRRRLAAFTDAL</sequence>
<feature type="domain" description="HTH cro/C1-type" evidence="2">
    <location>
        <begin position="18"/>
        <end position="74"/>
    </location>
</feature>
<dbReference type="InterPro" id="IPR001387">
    <property type="entry name" value="Cro/C1-type_HTH"/>
</dbReference>
<dbReference type="Proteomes" id="UP000544872">
    <property type="component" value="Unassembled WGS sequence"/>
</dbReference>
<dbReference type="PANTHER" id="PTHR36924:SF1">
    <property type="entry name" value="ANTITOXIN HIGA-1"/>
    <property type="match status" value="1"/>
</dbReference>
<dbReference type="CDD" id="cd00093">
    <property type="entry name" value="HTH_XRE"/>
    <property type="match status" value="1"/>
</dbReference>
<keyword evidence="4" id="KW-1185">Reference proteome</keyword>
<proteinExistence type="predicted"/>
<name>A0A7W9ZFF2_NOVIT</name>
<comment type="caution">
    <text evidence="3">The sequence shown here is derived from an EMBL/GenBank/DDBJ whole genome shotgun (WGS) entry which is preliminary data.</text>
</comment>
<dbReference type="GO" id="GO:0003677">
    <property type="term" value="F:DNA binding"/>
    <property type="evidence" value="ECO:0007669"/>
    <property type="project" value="UniProtKB-KW"/>
</dbReference>
<dbReference type="Pfam" id="PF13560">
    <property type="entry name" value="HTH_31"/>
    <property type="match status" value="1"/>
</dbReference>
<dbReference type="Gene3D" id="1.10.260.40">
    <property type="entry name" value="lambda repressor-like DNA-binding domains"/>
    <property type="match status" value="1"/>
</dbReference>
<dbReference type="RefSeq" id="WP_311769060.1">
    <property type="nucleotide sequence ID" value="NZ_JACIIX010000001.1"/>
</dbReference>
<protein>
    <submittedName>
        <fullName evidence="3">Addiction module HigA family antidote</fullName>
    </submittedName>
</protein>
<dbReference type="AlphaFoldDB" id="A0A7W9ZFF2"/>
<reference evidence="3 4" key="1">
    <citation type="submission" date="2020-08" db="EMBL/GenBank/DDBJ databases">
        <title>Genomic Encyclopedia of Type Strains, Phase IV (KMG-IV): sequencing the most valuable type-strain genomes for metagenomic binning, comparative biology and taxonomic classification.</title>
        <authorList>
            <person name="Goeker M."/>
        </authorList>
    </citation>
    <scope>NUCLEOTIDE SEQUENCE [LARGE SCALE GENOMIC DNA]</scope>
    <source>
        <strain evidence="3 4">DSM 11590</strain>
    </source>
</reference>
<evidence type="ECO:0000313" key="3">
    <source>
        <dbReference type="EMBL" id="MBB6209034.1"/>
    </source>
</evidence>
<dbReference type="PANTHER" id="PTHR36924">
    <property type="entry name" value="ANTITOXIN HIGA-1"/>
    <property type="match status" value="1"/>
</dbReference>
<evidence type="ECO:0000259" key="2">
    <source>
        <dbReference type="SMART" id="SM00530"/>
    </source>
</evidence>
<evidence type="ECO:0000256" key="1">
    <source>
        <dbReference type="ARBA" id="ARBA00023125"/>
    </source>
</evidence>
<dbReference type="InterPro" id="IPR013430">
    <property type="entry name" value="Toxin_antidote_HigA"/>
</dbReference>
<dbReference type="InterPro" id="IPR010982">
    <property type="entry name" value="Lambda_DNA-bd_dom_sf"/>
</dbReference>
<organism evidence="3 4">
    <name type="scientific">Novispirillum itersonii</name>
    <name type="common">Aquaspirillum itersonii</name>
    <dbReference type="NCBI Taxonomy" id="189"/>
    <lineage>
        <taxon>Bacteria</taxon>
        <taxon>Pseudomonadati</taxon>
        <taxon>Pseudomonadota</taxon>
        <taxon>Alphaproteobacteria</taxon>
        <taxon>Rhodospirillales</taxon>
        <taxon>Novispirillaceae</taxon>
        <taxon>Novispirillum</taxon>
    </lineage>
</organism>
<dbReference type="SMART" id="SM00530">
    <property type="entry name" value="HTH_XRE"/>
    <property type="match status" value="1"/>
</dbReference>
<evidence type="ECO:0000313" key="4">
    <source>
        <dbReference type="Proteomes" id="UP000544872"/>
    </source>
</evidence>
<dbReference type="EMBL" id="JACIIX010000001">
    <property type="protein sequence ID" value="MBB6209034.1"/>
    <property type="molecule type" value="Genomic_DNA"/>
</dbReference>
<gene>
    <name evidence="3" type="ORF">FHS48_000415</name>
</gene>
<dbReference type="SUPFAM" id="SSF47413">
    <property type="entry name" value="lambda repressor-like DNA-binding domains"/>
    <property type="match status" value="1"/>
</dbReference>
<accession>A0A7W9ZFF2</accession>